<keyword evidence="6" id="KW-0472">Membrane</keyword>
<evidence type="ECO:0000256" key="7">
    <source>
        <dbReference type="ARBA" id="ARBA00023237"/>
    </source>
</evidence>
<dbReference type="GO" id="GO:0015288">
    <property type="term" value="F:porin activity"/>
    <property type="evidence" value="ECO:0007669"/>
    <property type="project" value="TreeGrafter"/>
</dbReference>
<keyword evidence="7" id="KW-0998">Cell outer membrane</keyword>
<proteinExistence type="inferred from homology"/>
<dbReference type="Proteomes" id="UP000287336">
    <property type="component" value="Unassembled WGS sequence"/>
</dbReference>
<keyword evidence="9" id="KW-1185">Reference proteome</keyword>
<dbReference type="PANTHER" id="PTHR30026:SF20">
    <property type="entry name" value="OUTER MEMBRANE PROTEIN TOLC"/>
    <property type="match status" value="1"/>
</dbReference>
<dbReference type="Pfam" id="PF02321">
    <property type="entry name" value="OEP"/>
    <property type="match status" value="2"/>
</dbReference>
<dbReference type="Gene3D" id="1.20.1600.10">
    <property type="entry name" value="Outer membrane efflux proteins (OEP)"/>
    <property type="match status" value="1"/>
</dbReference>
<evidence type="ECO:0000256" key="3">
    <source>
        <dbReference type="ARBA" id="ARBA00022448"/>
    </source>
</evidence>
<dbReference type="InterPro" id="IPR010130">
    <property type="entry name" value="T1SS_OMP_TolC"/>
</dbReference>
<sequence>MSVVRYMHSVTSTITIFFVVMASGATSNQAHGGLLDIYLLAKDNDPVYREQFYGKQATDELYYQARSALLPQASVTASQSQTYQNIRQSDNQSFDAGSVSYPSTRYGASISQSVYDYARWSSFAQAKEEIRLAASELEAVRQNLLYRVAERYFNALSIYENLSYLQAEKESVEANYEEVFARFEDGLTRSENMLDARARLEQVRARELEVQNALRDAIEALAEMTGAPPQQLALLGSDLQLSRPDPDSQEAWETLATERSPRLRAAELATEVASRSIDVRRGGHFPTLDLQLNYDFDDTDGSLFGGGSDVETQEIALRLNVPVYSGGRTSSEVRESVSLLEASRSQLEGVMRELRREVRSSYQSILSAKARERSLRRSLEASEQVVESRQLSVDTGIVPLRDLLDAERDLFFARSELAAARYDYLINVLRLKRATGVINIDDLREIDERMNEHVSISNIFY</sequence>
<dbReference type="RefSeq" id="WP_126948685.1">
    <property type="nucleotide sequence ID" value="NZ_RZHG01000027.1"/>
</dbReference>
<gene>
    <name evidence="8" type="ORF">ELY33_14860</name>
</gene>
<reference evidence="8 9" key="1">
    <citation type="submission" date="2018-12" db="EMBL/GenBank/DDBJ databases">
        <title>three novel Halomonas strain isolated from plants.</title>
        <authorList>
            <person name="Sun C."/>
        </authorList>
    </citation>
    <scope>NUCLEOTIDE SEQUENCE [LARGE SCALE GENOMIC DNA]</scope>
    <source>
        <strain evidence="8 9">DSM 19434</strain>
    </source>
</reference>
<dbReference type="NCBIfam" id="TIGR01844">
    <property type="entry name" value="type_I_sec_TolC"/>
    <property type="match status" value="1"/>
</dbReference>
<keyword evidence="5" id="KW-0812">Transmembrane</keyword>
<evidence type="ECO:0000256" key="5">
    <source>
        <dbReference type="ARBA" id="ARBA00022692"/>
    </source>
</evidence>
<dbReference type="SUPFAM" id="SSF56954">
    <property type="entry name" value="Outer membrane efflux proteins (OEP)"/>
    <property type="match status" value="1"/>
</dbReference>
<evidence type="ECO:0000256" key="6">
    <source>
        <dbReference type="ARBA" id="ARBA00023136"/>
    </source>
</evidence>
<comment type="caution">
    <text evidence="8">The sequence shown here is derived from an EMBL/GenBank/DDBJ whole genome shotgun (WGS) entry which is preliminary data.</text>
</comment>
<dbReference type="PANTHER" id="PTHR30026">
    <property type="entry name" value="OUTER MEMBRANE PROTEIN TOLC"/>
    <property type="match status" value="1"/>
</dbReference>
<dbReference type="InterPro" id="IPR051906">
    <property type="entry name" value="TolC-like"/>
</dbReference>
<dbReference type="AlphaFoldDB" id="A0A433KGS7"/>
<dbReference type="GO" id="GO:0009279">
    <property type="term" value="C:cell outer membrane"/>
    <property type="evidence" value="ECO:0007669"/>
    <property type="project" value="UniProtKB-SubCell"/>
</dbReference>
<dbReference type="GO" id="GO:1990281">
    <property type="term" value="C:efflux pump complex"/>
    <property type="evidence" value="ECO:0007669"/>
    <property type="project" value="TreeGrafter"/>
</dbReference>
<evidence type="ECO:0000313" key="9">
    <source>
        <dbReference type="Proteomes" id="UP000287336"/>
    </source>
</evidence>
<dbReference type="EMBL" id="RZHG01000027">
    <property type="protein sequence ID" value="RUR27868.1"/>
    <property type="molecule type" value="Genomic_DNA"/>
</dbReference>
<comment type="subcellular location">
    <subcellularLocation>
        <location evidence="1">Cell outer membrane</location>
    </subcellularLocation>
</comment>
<evidence type="ECO:0000313" key="8">
    <source>
        <dbReference type="EMBL" id="RUR27868.1"/>
    </source>
</evidence>
<organism evidence="8 9">
    <name type="scientific">Vreelandella andesensis</name>
    <dbReference type="NCBI Taxonomy" id="447567"/>
    <lineage>
        <taxon>Bacteria</taxon>
        <taxon>Pseudomonadati</taxon>
        <taxon>Pseudomonadota</taxon>
        <taxon>Gammaproteobacteria</taxon>
        <taxon>Oceanospirillales</taxon>
        <taxon>Halomonadaceae</taxon>
        <taxon>Vreelandella</taxon>
    </lineage>
</organism>
<accession>A0A433KGS7</accession>
<comment type="similarity">
    <text evidence="2">Belongs to the outer membrane factor (OMF) (TC 1.B.17) family.</text>
</comment>
<keyword evidence="4" id="KW-1134">Transmembrane beta strand</keyword>
<name>A0A433KGS7_9GAMM</name>
<keyword evidence="3" id="KW-0813">Transport</keyword>
<protein>
    <submittedName>
        <fullName evidence="8">Channel protein TolC</fullName>
    </submittedName>
</protein>
<dbReference type="GO" id="GO:0015562">
    <property type="term" value="F:efflux transmembrane transporter activity"/>
    <property type="evidence" value="ECO:0007669"/>
    <property type="project" value="InterPro"/>
</dbReference>
<evidence type="ECO:0000256" key="4">
    <source>
        <dbReference type="ARBA" id="ARBA00022452"/>
    </source>
</evidence>
<dbReference type="OrthoDB" id="9813458at2"/>
<dbReference type="InterPro" id="IPR003423">
    <property type="entry name" value="OMP_efflux"/>
</dbReference>
<evidence type="ECO:0000256" key="2">
    <source>
        <dbReference type="ARBA" id="ARBA00007613"/>
    </source>
</evidence>
<evidence type="ECO:0000256" key="1">
    <source>
        <dbReference type="ARBA" id="ARBA00004442"/>
    </source>
</evidence>